<organism evidence="2 3">
    <name type="scientific">Deinococcus navajonensis</name>
    <dbReference type="NCBI Taxonomy" id="309884"/>
    <lineage>
        <taxon>Bacteria</taxon>
        <taxon>Thermotogati</taxon>
        <taxon>Deinococcota</taxon>
        <taxon>Deinococci</taxon>
        <taxon>Deinococcales</taxon>
        <taxon>Deinococcaceae</taxon>
        <taxon>Deinococcus</taxon>
    </lineage>
</organism>
<feature type="signal peptide" evidence="1">
    <location>
        <begin position="1"/>
        <end position="30"/>
    </location>
</feature>
<dbReference type="EMBL" id="JBHSEH010000012">
    <property type="protein sequence ID" value="MFC4426845.1"/>
    <property type="molecule type" value="Genomic_DNA"/>
</dbReference>
<gene>
    <name evidence="2" type="ORF">ACFOZ9_11555</name>
</gene>
<comment type="caution">
    <text evidence="2">The sequence shown here is derived from an EMBL/GenBank/DDBJ whole genome shotgun (WGS) entry which is preliminary data.</text>
</comment>
<reference evidence="3" key="1">
    <citation type="journal article" date="2019" name="Int. J. Syst. Evol. Microbiol.">
        <title>The Global Catalogue of Microorganisms (GCM) 10K type strain sequencing project: providing services to taxonomists for standard genome sequencing and annotation.</title>
        <authorList>
            <consortium name="The Broad Institute Genomics Platform"/>
            <consortium name="The Broad Institute Genome Sequencing Center for Infectious Disease"/>
            <person name="Wu L."/>
            <person name="Ma J."/>
        </authorList>
    </citation>
    <scope>NUCLEOTIDE SEQUENCE [LARGE SCALE GENOMIC DNA]</scope>
    <source>
        <strain evidence="3">CCUG 56029</strain>
    </source>
</reference>
<dbReference type="PROSITE" id="PS51257">
    <property type="entry name" value="PROKAR_LIPOPROTEIN"/>
    <property type="match status" value="1"/>
</dbReference>
<keyword evidence="1" id="KW-0732">Signal</keyword>
<evidence type="ECO:0008006" key="4">
    <source>
        <dbReference type="Google" id="ProtNLM"/>
    </source>
</evidence>
<dbReference type="Proteomes" id="UP001595998">
    <property type="component" value="Unassembled WGS sequence"/>
</dbReference>
<evidence type="ECO:0000313" key="3">
    <source>
        <dbReference type="Proteomes" id="UP001595998"/>
    </source>
</evidence>
<accession>A0ABV8XR76</accession>
<name>A0ABV8XR76_9DEIO</name>
<evidence type="ECO:0000256" key="1">
    <source>
        <dbReference type="SAM" id="SignalP"/>
    </source>
</evidence>
<protein>
    <recommendedName>
        <fullName evidence="4">Lipoprotein</fullName>
    </recommendedName>
</protein>
<feature type="chain" id="PRO_5046518047" description="Lipoprotein" evidence="1">
    <location>
        <begin position="31"/>
        <end position="186"/>
    </location>
</feature>
<evidence type="ECO:0000313" key="2">
    <source>
        <dbReference type="EMBL" id="MFC4426845.1"/>
    </source>
</evidence>
<keyword evidence="3" id="KW-1185">Reference proteome</keyword>
<dbReference type="RefSeq" id="WP_380039740.1">
    <property type="nucleotide sequence ID" value="NZ_JBHSEH010000012.1"/>
</dbReference>
<proteinExistence type="predicted"/>
<sequence>MTNALIRPLRNALIALGFALPLLTSCGGTATVQPQSTASAAASTVSAEANLSGEGQSVLRALRSAAGSALTENGYLNQVAVTPVDAGLNERSGGDVRWLHSWAMNRWTKVGPSIVKVQWMRAYAFNGALTPQAVVAACQADSQDAQGCAQVLRRATHAAAERQSGTNSWLVVLAEIDRPLSVQPGN</sequence>